<dbReference type="AlphaFoldDB" id="A0A930UGE2"/>
<dbReference type="InterPro" id="IPR036866">
    <property type="entry name" value="RibonucZ/Hydroxyglut_hydro"/>
</dbReference>
<accession>A0A930UGE2</accession>
<reference evidence="2" key="1">
    <citation type="submission" date="2020-10" db="EMBL/GenBank/DDBJ databases">
        <title>An improved Amphimedon queenslandica hologenome assembly reveals how three proteobacterial symbionts can extend the metabolic phenotypic of their marine sponge host.</title>
        <authorList>
            <person name="Degnan B."/>
            <person name="Degnan S."/>
            <person name="Xiang X."/>
        </authorList>
    </citation>
    <scope>NUCLEOTIDE SEQUENCE</scope>
    <source>
        <strain evidence="2">AqS2</strain>
    </source>
</reference>
<protein>
    <submittedName>
        <fullName evidence="2">MBL fold metallo-hydrolase</fullName>
    </submittedName>
</protein>
<dbReference type="SMART" id="SM00849">
    <property type="entry name" value="Lactamase_B"/>
    <property type="match status" value="1"/>
</dbReference>
<dbReference type="PANTHER" id="PTHR47619:SF1">
    <property type="entry name" value="EXODEOXYRIBONUCLEASE WALJ"/>
    <property type="match status" value="1"/>
</dbReference>
<evidence type="ECO:0000313" key="3">
    <source>
        <dbReference type="Proteomes" id="UP000604381"/>
    </source>
</evidence>
<dbReference type="Proteomes" id="UP000604381">
    <property type="component" value="Unassembled WGS sequence"/>
</dbReference>
<comment type="caution">
    <text evidence="2">The sequence shown here is derived from an EMBL/GenBank/DDBJ whole genome shotgun (WGS) entry which is preliminary data.</text>
</comment>
<dbReference type="Pfam" id="PF12706">
    <property type="entry name" value="Lactamase_B_2"/>
    <property type="match status" value="1"/>
</dbReference>
<sequence>MRFAILASGSKGNAALVEHGDQLLLIDCGLRFKTLRERMAELGAAPADLTAVLITHEHRDHVVGLAAMARHTGLRPHMTRGTAHQLNFLADDFIPLAADGEFELGGLRVRPYTIPHDAREPVHYQLAAGDAVLSFATDIGRSNDYLLEVLGRSSALVLESNYDPLMLAGNPSYPASLKNRIQGGRGHLSNDEAAALLAAINRPALLTVVAAHLSDNNNRPELPLRLLQESAGRSGHMPAISVCPQGVPLPWTELP</sequence>
<dbReference type="Gene3D" id="3.60.15.10">
    <property type="entry name" value="Ribonuclease Z/Hydroxyacylglutathione hydrolase-like"/>
    <property type="match status" value="1"/>
</dbReference>
<gene>
    <name evidence="2" type="ORF">ISN26_04270</name>
</gene>
<proteinExistence type="predicted"/>
<dbReference type="InterPro" id="IPR001279">
    <property type="entry name" value="Metallo-B-lactamas"/>
</dbReference>
<dbReference type="EMBL" id="JADHEI010000033">
    <property type="protein sequence ID" value="MBF2735286.1"/>
    <property type="molecule type" value="Genomic_DNA"/>
</dbReference>
<dbReference type="PANTHER" id="PTHR47619">
    <property type="entry name" value="METALLO-HYDROLASE YYCJ-RELATED"/>
    <property type="match status" value="1"/>
</dbReference>
<organism evidence="2 3">
    <name type="scientific">Candidatus Amphirhobacter heronislandensis</name>
    <dbReference type="NCBI Taxonomy" id="1732024"/>
    <lineage>
        <taxon>Bacteria</taxon>
        <taxon>Pseudomonadati</taxon>
        <taxon>Pseudomonadota</taxon>
        <taxon>Gammaproteobacteria</taxon>
        <taxon>Candidatus Tethybacterales</taxon>
        <taxon>Candidatus Tethybacteraceae</taxon>
        <taxon>Candidatus Amphirhobacter</taxon>
    </lineage>
</organism>
<feature type="domain" description="Metallo-beta-lactamase" evidence="1">
    <location>
        <begin position="11"/>
        <end position="187"/>
    </location>
</feature>
<name>A0A930UGE2_9GAMM</name>
<dbReference type="InterPro" id="IPR052533">
    <property type="entry name" value="WalJ/YycJ-like"/>
</dbReference>
<evidence type="ECO:0000313" key="2">
    <source>
        <dbReference type="EMBL" id="MBF2735286.1"/>
    </source>
</evidence>
<evidence type="ECO:0000259" key="1">
    <source>
        <dbReference type="SMART" id="SM00849"/>
    </source>
</evidence>
<dbReference type="SUPFAM" id="SSF56281">
    <property type="entry name" value="Metallo-hydrolase/oxidoreductase"/>
    <property type="match status" value="1"/>
</dbReference>
<keyword evidence="3" id="KW-1185">Reference proteome</keyword>